<sequence length="205" mass="23742">MSRNAHVDSLKMPLLMIFAVFLRGNEARTFVFAGSTRISHLTNWLNKDYPCQGDRIIFEENKMTVTFVDESIQVTSMVLPQVGAIIFSDDSVLGEKSRWQCTHRKSPENVFFQSESEFAGFSDPSSWLLDEKPLLHMNMVPGALDDVIFHDMGAFQIFIDDQVTVNSLRVSRDWAIKYPDLRMARECRKVERCRETQKRKQMKQP</sequence>
<gene>
    <name evidence="11" type="primary">Acey_s0075.g949</name>
    <name evidence="11" type="ORF">Y032_0075g949</name>
</gene>
<proteinExistence type="predicted"/>
<keyword evidence="7" id="KW-0653">Protein transport</keyword>
<evidence type="ECO:0000256" key="8">
    <source>
        <dbReference type="ARBA" id="ARBA00022989"/>
    </source>
</evidence>
<feature type="chain" id="PRO_5001487585" description="Protein amnionless" evidence="10">
    <location>
        <begin position="28"/>
        <end position="205"/>
    </location>
</feature>
<dbReference type="GO" id="GO:0015031">
    <property type="term" value="P:protein transport"/>
    <property type="evidence" value="ECO:0007669"/>
    <property type="project" value="UniProtKB-KW"/>
</dbReference>
<dbReference type="Proteomes" id="UP000024635">
    <property type="component" value="Unassembled WGS sequence"/>
</dbReference>
<dbReference type="GO" id="GO:0016324">
    <property type="term" value="C:apical plasma membrane"/>
    <property type="evidence" value="ECO:0007669"/>
    <property type="project" value="TreeGrafter"/>
</dbReference>
<dbReference type="Pfam" id="PF14828">
    <property type="entry name" value="Amnionless"/>
    <property type="match status" value="1"/>
</dbReference>
<dbReference type="EMBL" id="JARK01001411">
    <property type="protein sequence ID" value="EYC06545.1"/>
    <property type="molecule type" value="Genomic_DNA"/>
</dbReference>
<dbReference type="OrthoDB" id="1898221at2759"/>
<evidence type="ECO:0000256" key="5">
    <source>
        <dbReference type="ARBA" id="ARBA00022692"/>
    </source>
</evidence>
<evidence type="ECO:0000256" key="9">
    <source>
        <dbReference type="ARBA" id="ARBA00023136"/>
    </source>
</evidence>
<evidence type="ECO:0000256" key="6">
    <source>
        <dbReference type="ARBA" id="ARBA00022729"/>
    </source>
</evidence>
<evidence type="ECO:0000256" key="1">
    <source>
        <dbReference type="ARBA" id="ARBA00004251"/>
    </source>
</evidence>
<keyword evidence="6 10" id="KW-0732">Signal</keyword>
<keyword evidence="3" id="KW-0813">Transport</keyword>
<dbReference type="GO" id="GO:0030139">
    <property type="term" value="C:endocytic vesicle"/>
    <property type="evidence" value="ECO:0007669"/>
    <property type="project" value="TreeGrafter"/>
</dbReference>
<evidence type="ECO:0000313" key="12">
    <source>
        <dbReference type="Proteomes" id="UP000024635"/>
    </source>
</evidence>
<dbReference type="PANTHER" id="PTHR14995:SF2">
    <property type="entry name" value="PROTEIN AMNIONLESS"/>
    <property type="match status" value="1"/>
</dbReference>
<evidence type="ECO:0000256" key="3">
    <source>
        <dbReference type="ARBA" id="ARBA00022448"/>
    </source>
</evidence>
<keyword evidence="5" id="KW-0812">Transmembrane</keyword>
<dbReference type="GO" id="GO:0006898">
    <property type="term" value="P:receptor-mediated endocytosis"/>
    <property type="evidence" value="ECO:0007669"/>
    <property type="project" value="TreeGrafter"/>
</dbReference>
<dbReference type="AlphaFoldDB" id="A0A016TUV1"/>
<dbReference type="STRING" id="53326.A0A016TUV1"/>
<protein>
    <recommendedName>
        <fullName evidence="2">Protein amnionless</fullName>
    </recommendedName>
</protein>
<dbReference type="InterPro" id="IPR026112">
    <property type="entry name" value="AMN"/>
</dbReference>
<evidence type="ECO:0000256" key="10">
    <source>
        <dbReference type="SAM" id="SignalP"/>
    </source>
</evidence>
<evidence type="ECO:0000256" key="7">
    <source>
        <dbReference type="ARBA" id="ARBA00022927"/>
    </source>
</evidence>
<keyword evidence="12" id="KW-1185">Reference proteome</keyword>
<accession>A0A016TUV1</accession>
<evidence type="ECO:0000313" key="11">
    <source>
        <dbReference type="EMBL" id="EYC06545.1"/>
    </source>
</evidence>
<keyword evidence="4" id="KW-1003">Cell membrane</keyword>
<feature type="signal peptide" evidence="10">
    <location>
        <begin position="1"/>
        <end position="27"/>
    </location>
</feature>
<comment type="subcellular location">
    <subcellularLocation>
        <location evidence="1">Cell membrane</location>
        <topology evidence="1">Single-pass type I membrane protein</topology>
    </subcellularLocation>
</comment>
<keyword evidence="8" id="KW-1133">Transmembrane helix</keyword>
<keyword evidence="9" id="KW-0472">Membrane</keyword>
<name>A0A016TUV1_9BILA</name>
<comment type="caution">
    <text evidence="11">The sequence shown here is derived from an EMBL/GenBank/DDBJ whole genome shotgun (WGS) entry which is preliminary data.</text>
</comment>
<evidence type="ECO:0000256" key="2">
    <source>
        <dbReference type="ARBA" id="ARBA00021200"/>
    </source>
</evidence>
<reference evidence="12" key="1">
    <citation type="journal article" date="2015" name="Nat. Genet.">
        <title>The genome and transcriptome of the zoonotic hookworm Ancylostoma ceylanicum identify infection-specific gene families.</title>
        <authorList>
            <person name="Schwarz E.M."/>
            <person name="Hu Y."/>
            <person name="Antoshechkin I."/>
            <person name="Miller M.M."/>
            <person name="Sternberg P.W."/>
            <person name="Aroian R.V."/>
        </authorList>
    </citation>
    <scope>NUCLEOTIDE SEQUENCE</scope>
    <source>
        <strain evidence="12">HY135</strain>
    </source>
</reference>
<evidence type="ECO:0000256" key="4">
    <source>
        <dbReference type="ARBA" id="ARBA00022475"/>
    </source>
</evidence>
<dbReference type="PANTHER" id="PTHR14995">
    <property type="entry name" value="AMNIONLESS"/>
    <property type="match status" value="1"/>
</dbReference>
<organism evidence="11 12">
    <name type="scientific">Ancylostoma ceylanicum</name>
    <dbReference type="NCBI Taxonomy" id="53326"/>
    <lineage>
        <taxon>Eukaryota</taxon>
        <taxon>Metazoa</taxon>
        <taxon>Ecdysozoa</taxon>
        <taxon>Nematoda</taxon>
        <taxon>Chromadorea</taxon>
        <taxon>Rhabditida</taxon>
        <taxon>Rhabditina</taxon>
        <taxon>Rhabditomorpha</taxon>
        <taxon>Strongyloidea</taxon>
        <taxon>Ancylostomatidae</taxon>
        <taxon>Ancylostomatinae</taxon>
        <taxon>Ancylostoma</taxon>
    </lineage>
</organism>